<dbReference type="RefSeq" id="WP_273628642.1">
    <property type="nucleotide sequence ID" value="NZ_CP117167.1"/>
</dbReference>
<dbReference type="EMBL" id="CP117167">
    <property type="protein sequence ID" value="WCT10454.1"/>
    <property type="molecule type" value="Genomic_DNA"/>
</dbReference>
<dbReference type="InterPro" id="IPR037066">
    <property type="entry name" value="Plug_dom_sf"/>
</dbReference>
<dbReference type="SUPFAM" id="SSF49464">
    <property type="entry name" value="Carboxypeptidase regulatory domain-like"/>
    <property type="match status" value="1"/>
</dbReference>
<evidence type="ECO:0000256" key="5">
    <source>
        <dbReference type="ARBA" id="ARBA00023136"/>
    </source>
</evidence>
<dbReference type="InterPro" id="IPR012910">
    <property type="entry name" value="Plug_dom"/>
</dbReference>
<dbReference type="InterPro" id="IPR011662">
    <property type="entry name" value="Secretin/TonB_short_N"/>
</dbReference>
<dbReference type="NCBIfam" id="TIGR04057">
    <property type="entry name" value="SusC_RagA_signa"/>
    <property type="match status" value="1"/>
</dbReference>
<protein>
    <submittedName>
        <fullName evidence="9">SusC/RagA family TonB-linked outer membrane protein</fullName>
    </submittedName>
</protein>
<sequence length="1094" mass="120298">MVVLSLPAYAQTKVSLSLRRATFEEFLNAIKQQTNYRFVYSPADLPNKQISLKVKNQEALSVLDKQFTGTDYTYTLLADNLIAVSPRNLNTNKITISGIIINSEGIAMQGVSITLPSSKNGTVTDEKGQFSISVLPGQKLIISHIGYKSQDIALQLSIGHLIIALEQNLNQLNEIVVTALNIGKEDRKVGYAVSTINGDDITRAREANMVMDLEGKVAGLNISGVYGGPSSSSRILLRGATSMNAGSPLVILNGVPIDNTQRGSANEYGGADYGDGISNLNPDDIDKLTVLKGSAASALYGARAANGVIIVTTKTAKKNTGIAVEYNMNLSYDKAVNNTDFQYVYGQGIQNKRPNDLENAIASSLSSWGEKLDGQPSVQLNGTTQPYVAVKDNVQQFYRAGPSFTNTVAVSGGNDKGIFRLSASNLSYESVLPNSGLNRKTINLNTGYDITPRLNVSFYGNYVYELGKNRSYLSDGPMNANYGIEFLATSAQQALLKPGFDPQTGVETTWNSDEYKTNPYFVINKQVDNSTRNRFITSTVARYKIADRTYLQARFGYDISNDNLLNVLPTGTAFTINQQGTLNDKINSQTYELNTDLLFTTNRNITKDLSFDFSAGGNFRKRYQDQLVYSGSQFIIPYVYEISNLASITSTHNIYQLVTESAYYTADLNFKRYLNLSITGRDDVYSTLPSNNRNIFVPGVSGSFIFSDLVHLPAVEYGKLRMSFAKTSGEPGQPYTTQTYFTPGDPINKTPTGDFGRDLPNYNLKPFTLNEFETGINLMFLNNRLGIDATYFHRVTNNEITNAAQSVTTGFTSAYVNLGKTLNKGTEIVLTALPVKCRNFSWNITLNYTHIKNTLLSIDGSSTYVLTGTYRPLNANTAMVTGKSITQIMAYDYKRNAQGQIIIDNNGIPERGDLKPMGGTLPTDFGGITNTFRYRNFSLSFLVDFKLGSKILSATENYSYTYGLNKATLVGRETGVVAQGVHEDGTPNTINVPAYNYYPQLASNISELSVINGSFIKFRQLTLGYTIIPHSEKTRFIQSIAIDLVGRNLFTLLKYSKNIDPESEFSPNLTYAGIEGASLPSVRTLGVNFNIKFR</sequence>
<dbReference type="InterPro" id="IPR023996">
    <property type="entry name" value="TonB-dep_OMP_SusC/RagA"/>
</dbReference>
<dbReference type="Pfam" id="PF07715">
    <property type="entry name" value="Plug"/>
    <property type="match status" value="1"/>
</dbReference>
<name>A0ABY7T1Y2_9SPHI</name>
<dbReference type="NCBIfam" id="TIGR04056">
    <property type="entry name" value="OMP_RagA_SusC"/>
    <property type="match status" value="1"/>
</dbReference>
<comment type="similarity">
    <text evidence="7">Belongs to the TonB-dependent receptor family.</text>
</comment>
<keyword evidence="3 7" id="KW-1134">Transmembrane beta strand</keyword>
<evidence type="ECO:0000256" key="2">
    <source>
        <dbReference type="ARBA" id="ARBA00022448"/>
    </source>
</evidence>
<evidence type="ECO:0000259" key="8">
    <source>
        <dbReference type="SMART" id="SM00965"/>
    </source>
</evidence>
<dbReference type="InterPro" id="IPR008969">
    <property type="entry name" value="CarboxyPept-like_regulatory"/>
</dbReference>
<dbReference type="InterPro" id="IPR036942">
    <property type="entry name" value="Beta-barrel_TonB_sf"/>
</dbReference>
<evidence type="ECO:0000256" key="6">
    <source>
        <dbReference type="ARBA" id="ARBA00023237"/>
    </source>
</evidence>
<gene>
    <name evidence="9" type="ORF">PQO05_17090</name>
</gene>
<dbReference type="Gene3D" id="2.40.170.20">
    <property type="entry name" value="TonB-dependent receptor, beta-barrel domain"/>
    <property type="match status" value="1"/>
</dbReference>
<evidence type="ECO:0000313" key="10">
    <source>
        <dbReference type="Proteomes" id="UP001216139"/>
    </source>
</evidence>
<dbReference type="SMART" id="SM00965">
    <property type="entry name" value="STN"/>
    <property type="match status" value="1"/>
</dbReference>
<accession>A0ABY7T1Y2</accession>
<keyword evidence="10" id="KW-1185">Reference proteome</keyword>
<dbReference type="Gene3D" id="2.60.40.1120">
    <property type="entry name" value="Carboxypeptidase-like, regulatory domain"/>
    <property type="match status" value="1"/>
</dbReference>
<feature type="domain" description="Secretin/TonB short N-terminal" evidence="8">
    <location>
        <begin position="36"/>
        <end position="87"/>
    </location>
</feature>
<dbReference type="PROSITE" id="PS52016">
    <property type="entry name" value="TONB_DEPENDENT_REC_3"/>
    <property type="match status" value="1"/>
</dbReference>
<dbReference type="InterPro" id="IPR023997">
    <property type="entry name" value="TonB-dep_OMP_SusC/RagA_CS"/>
</dbReference>
<evidence type="ECO:0000256" key="1">
    <source>
        <dbReference type="ARBA" id="ARBA00004571"/>
    </source>
</evidence>
<evidence type="ECO:0000313" key="9">
    <source>
        <dbReference type="EMBL" id="WCT10454.1"/>
    </source>
</evidence>
<proteinExistence type="inferred from homology"/>
<keyword evidence="4 7" id="KW-0812">Transmembrane</keyword>
<dbReference type="Pfam" id="PF13715">
    <property type="entry name" value="CarbopepD_reg_2"/>
    <property type="match status" value="1"/>
</dbReference>
<dbReference type="InterPro" id="IPR039426">
    <property type="entry name" value="TonB-dep_rcpt-like"/>
</dbReference>
<comment type="subcellular location">
    <subcellularLocation>
        <location evidence="1 7">Cell outer membrane</location>
        <topology evidence="1 7">Multi-pass membrane protein</topology>
    </subcellularLocation>
</comment>
<reference evidence="9 10" key="1">
    <citation type="submission" date="2023-02" db="EMBL/GenBank/DDBJ databases">
        <title>Genome sequence of Mucilaginibacter jinjuensis strain KACC 16571.</title>
        <authorList>
            <person name="Kim S."/>
            <person name="Heo J."/>
            <person name="Kwon S.-W."/>
        </authorList>
    </citation>
    <scope>NUCLEOTIDE SEQUENCE [LARGE SCALE GENOMIC DNA]</scope>
    <source>
        <strain evidence="9 10">KACC 16571</strain>
    </source>
</reference>
<dbReference type="Proteomes" id="UP001216139">
    <property type="component" value="Chromosome"/>
</dbReference>
<dbReference type="SUPFAM" id="SSF56935">
    <property type="entry name" value="Porins"/>
    <property type="match status" value="1"/>
</dbReference>
<evidence type="ECO:0000256" key="4">
    <source>
        <dbReference type="ARBA" id="ARBA00022692"/>
    </source>
</evidence>
<evidence type="ECO:0000256" key="7">
    <source>
        <dbReference type="PROSITE-ProRule" id="PRU01360"/>
    </source>
</evidence>
<keyword evidence="5 7" id="KW-0472">Membrane</keyword>
<keyword evidence="2 7" id="KW-0813">Transport</keyword>
<dbReference type="Gene3D" id="2.170.130.10">
    <property type="entry name" value="TonB-dependent receptor, plug domain"/>
    <property type="match status" value="1"/>
</dbReference>
<evidence type="ECO:0000256" key="3">
    <source>
        <dbReference type="ARBA" id="ARBA00022452"/>
    </source>
</evidence>
<keyword evidence="6 7" id="KW-0998">Cell outer membrane</keyword>
<organism evidence="9 10">
    <name type="scientific">Mucilaginibacter jinjuensis</name>
    <dbReference type="NCBI Taxonomy" id="1176721"/>
    <lineage>
        <taxon>Bacteria</taxon>
        <taxon>Pseudomonadati</taxon>
        <taxon>Bacteroidota</taxon>
        <taxon>Sphingobacteriia</taxon>
        <taxon>Sphingobacteriales</taxon>
        <taxon>Sphingobacteriaceae</taxon>
        <taxon>Mucilaginibacter</taxon>
    </lineage>
</organism>